<comment type="function">
    <text evidence="8">Involved in peptidoglycan biosynthesis. Transports lipid-linked peptidoglycan precursors from the inner to the outer leaflet of the cytoplasmic membrane.</text>
</comment>
<dbReference type="EMBL" id="JAFLND010000001">
    <property type="protein sequence ID" value="MBO0330173.1"/>
    <property type="molecule type" value="Genomic_DNA"/>
</dbReference>
<dbReference type="Pfam" id="PF03023">
    <property type="entry name" value="MurJ"/>
    <property type="match status" value="1"/>
</dbReference>
<accession>A0ABS3EVJ7</accession>
<feature type="transmembrane region" description="Helical" evidence="10">
    <location>
        <begin position="419"/>
        <end position="440"/>
    </location>
</feature>
<evidence type="ECO:0000256" key="6">
    <source>
        <dbReference type="ARBA" id="ARBA00022989"/>
    </source>
</evidence>
<evidence type="ECO:0000256" key="5">
    <source>
        <dbReference type="ARBA" id="ARBA00022984"/>
    </source>
</evidence>
<evidence type="ECO:0000256" key="8">
    <source>
        <dbReference type="ARBA" id="ARBA00060041"/>
    </source>
</evidence>
<feature type="transmembrane region" description="Helical" evidence="10">
    <location>
        <begin position="60"/>
        <end position="82"/>
    </location>
</feature>
<feature type="transmembrane region" description="Helical" evidence="10">
    <location>
        <begin position="369"/>
        <end position="387"/>
    </location>
</feature>
<dbReference type="PRINTS" id="PR01806">
    <property type="entry name" value="VIRFACTRMVIN"/>
</dbReference>
<feature type="transmembrane region" description="Helical" evidence="10">
    <location>
        <begin position="394"/>
        <end position="413"/>
    </location>
</feature>
<feature type="transmembrane region" description="Helical" evidence="10">
    <location>
        <begin position="325"/>
        <end position="349"/>
    </location>
</feature>
<dbReference type="PANTHER" id="PTHR47019:SF1">
    <property type="entry name" value="LIPID II FLIPPASE MURJ"/>
    <property type="match status" value="1"/>
</dbReference>
<evidence type="ECO:0000256" key="7">
    <source>
        <dbReference type="ARBA" id="ARBA00023136"/>
    </source>
</evidence>
<feature type="transmembrane region" description="Helical" evidence="10">
    <location>
        <begin position="284"/>
        <end position="304"/>
    </location>
</feature>
<keyword evidence="4" id="KW-0133">Cell shape</keyword>
<dbReference type="PANTHER" id="PTHR47019">
    <property type="entry name" value="LIPID II FLIPPASE MURJ"/>
    <property type="match status" value="1"/>
</dbReference>
<reference evidence="11 12" key="1">
    <citation type="submission" date="2021-03" db="EMBL/GenBank/DDBJ databases">
        <title>Muricauda sp. CAU 1631 isolated from Incheon.</title>
        <authorList>
            <person name="Kim W."/>
        </authorList>
    </citation>
    <scope>NUCLEOTIDE SEQUENCE [LARGE SCALE GENOMIC DNA]</scope>
    <source>
        <strain evidence="11 12">CAU 1631</strain>
    </source>
</reference>
<gene>
    <name evidence="11" type="ORF">J0X13_06405</name>
</gene>
<protein>
    <submittedName>
        <fullName evidence="11">Polysaccharide biosynthesis C-terminal domain-containing protein</fullName>
    </submittedName>
</protein>
<comment type="subcellular location">
    <subcellularLocation>
        <location evidence="1">Cell membrane</location>
        <topology evidence="1">Multi-pass membrane protein</topology>
    </subcellularLocation>
</comment>
<feature type="transmembrane region" description="Helical" evidence="10">
    <location>
        <begin position="175"/>
        <end position="194"/>
    </location>
</feature>
<evidence type="ECO:0000256" key="10">
    <source>
        <dbReference type="SAM" id="Phobius"/>
    </source>
</evidence>
<dbReference type="InterPro" id="IPR051050">
    <property type="entry name" value="Lipid_II_flippase_MurJ/MviN"/>
</dbReference>
<feature type="transmembrane region" description="Helical" evidence="10">
    <location>
        <begin position="146"/>
        <end position="168"/>
    </location>
</feature>
<keyword evidence="5" id="KW-0573">Peptidoglycan synthesis</keyword>
<evidence type="ECO:0000256" key="4">
    <source>
        <dbReference type="ARBA" id="ARBA00022960"/>
    </source>
</evidence>
<evidence type="ECO:0000313" key="12">
    <source>
        <dbReference type="Proteomes" id="UP000664163"/>
    </source>
</evidence>
<dbReference type="InterPro" id="IPR004268">
    <property type="entry name" value="MurJ"/>
</dbReference>
<dbReference type="Proteomes" id="UP000664163">
    <property type="component" value="Unassembled WGS sequence"/>
</dbReference>
<keyword evidence="3 10" id="KW-0812">Transmembrane</keyword>
<feature type="transmembrane region" description="Helical" evidence="10">
    <location>
        <begin position="200"/>
        <end position="222"/>
    </location>
</feature>
<keyword evidence="2" id="KW-1003">Cell membrane</keyword>
<evidence type="ECO:0000313" key="11">
    <source>
        <dbReference type="EMBL" id="MBO0330173.1"/>
    </source>
</evidence>
<comment type="similarity">
    <text evidence="9">Belongs to the MurJ/MviN family.</text>
</comment>
<keyword evidence="7 10" id="KW-0472">Membrane</keyword>
<evidence type="ECO:0000256" key="3">
    <source>
        <dbReference type="ARBA" id="ARBA00022692"/>
    </source>
</evidence>
<comment type="caution">
    <text evidence="11">The sequence shown here is derived from an EMBL/GenBank/DDBJ whole genome shotgun (WGS) entry which is preliminary data.</text>
</comment>
<evidence type="ECO:0000256" key="2">
    <source>
        <dbReference type="ARBA" id="ARBA00022475"/>
    </source>
</evidence>
<feature type="transmembrane region" description="Helical" evidence="10">
    <location>
        <begin position="22"/>
        <end position="40"/>
    </location>
</feature>
<evidence type="ECO:0000256" key="1">
    <source>
        <dbReference type="ARBA" id="ARBA00004651"/>
    </source>
</evidence>
<name>A0ABS3EVJ7_9FLAO</name>
<feature type="transmembrane region" description="Helical" evidence="10">
    <location>
        <begin position="255"/>
        <end position="278"/>
    </location>
</feature>
<proteinExistence type="inferred from homology"/>
<keyword evidence="12" id="KW-1185">Reference proteome</keyword>
<organism evidence="11 12">
    <name type="scientific">[Muricauda] lutisoli</name>
    <dbReference type="NCBI Taxonomy" id="2816035"/>
    <lineage>
        <taxon>Bacteria</taxon>
        <taxon>Pseudomonadati</taxon>
        <taxon>Bacteroidota</taxon>
        <taxon>Flavobacteriia</taxon>
        <taxon>Flavobacteriales</taxon>
        <taxon>Flavobacteriaceae</taxon>
        <taxon>Allomuricauda</taxon>
    </lineage>
</organism>
<evidence type="ECO:0000256" key="9">
    <source>
        <dbReference type="ARBA" id="ARBA00061532"/>
    </source>
</evidence>
<keyword evidence="6 10" id="KW-1133">Transmembrane helix</keyword>
<sequence length="453" mass="50401">MSNKVVLSTLVNKIQGLLKNKVIGNILIVGSVTLFIKGLGFYKETLVASNFGLSMILDTFFIAFLIPGFIQNVFLQSFNTVFIPNYISETKSENNNIGSFQAMGFVTSILAATLFSLVAILGTDIYLEAFFPGKEDFYYDLVKSQFYIILPSLYFWGLSSILASLLNINNEFAYSSFRGVFIAITTIVALLFFRETLGDMLLAISTLIGSFFGFIYLLIICLRKNIIKLSSPDFRSRNAIIMFKQIPAKITSSTFAGLHGVVDQFFAAQLAIGSIAALNYALKIPAFAIGILVIAMNNVLLPYFSKSVLENREKAFEQLFKILKIIFAISTVIAVAGILTSDFFVSLFFERNEFTSEDSILVSGLQKIILIYIPFKISGMLLVNFLTSINKNSYMAIVSFVSIVLNVILNFILVKPYGVFGIAIATTVVVILRNLILFYFTKVQKNKAYNIES</sequence>
<feature type="transmembrane region" description="Helical" evidence="10">
    <location>
        <begin position="103"/>
        <end position="126"/>
    </location>
</feature>